<keyword evidence="2" id="KW-1185">Reference proteome</keyword>
<reference evidence="1 2" key="1">
    <citation type="journal article" date="2015" name="Proc. Natl. Acad. Sci. U.S.A.">
        <title>The resurrection genome of Boea hygrometrica: A blueprint for survival of dehydration.</title>
        <authorList>
            <person name="Xiao L."/>
            <person name="Yang G."/>
            <person name="Zhang L."/>
            <person name="Yang X."/>
            <person name="Zhao S."/>
            <person name="Ji Z."/>
            <person name="Zhou Q."/>
            <person name="Hu M."/>
            <person name="Wang Y."/>
            <person name="Chen M."/>
            <person name="Xu Y."/>
            <person name="Jin H."/>
            <person name="Xiao X."/>
            <person name="Hu G."/>
            <person name="Bao F."/>
            <person name="Hu Y."/>
            <person name="Wan P."/>
            <person name="Li L."/>
            <person name="Deng X."/>
            <person name="Kuang T."/>
            <person name="Xiang C."/>
            <person name="Zhu J.K."/>
            <person name="Oliver M.J."/>
            <person name="He Y."/>
        </authorList>
    </citation>
    <scope>NUCLEOTIDE SEQUENCE [LARGE SCALE GENOMIC DNA]</scope>
    <source>
        <strain evidence="2">cv. XS01</strain>
    </source>
</reference>
<name>A0A2Z7CT95_9LAMI</name>
<evidence type="ECO:0000313" key="1">
    <source>
        <dbReference type="EMBL" id="KZV47939.1"/>
    </source>
</evidence>
<dbReference type="Proteomes" id="UP000250235">
    <property type="component" value="Unassembled WGS sequence"/>
</dbReference>
<evidence type="ECO:0000313" key="2">
    <source>
        <dbReference type="Proteomes" id="UP000250235"/>
    </source>
</evidence>
<sequence length="91" mass="10049">MAAALINNAIQIYFDSVFGMEDVGMRVIADERVSDEETSATRCTRTQESTRRGHVLVNTVELTADALECSAVGFQQWPDQMSTHVNSAVRV</sequence>
<accession>A0A2Z7CT95</accession>
<protein>
    <submittedName>
        <fullName evidence="1">HEAT repeat-containing protein 6</fullName>
    </submittedName>
</protein>
<dbReference type="AlphaFoldDB" id="A0A2Z7CT95"/>
<gene>
    <name evidence="1" type="ORF">F511_20547</name>
</gene>
<organism evidence="1 2">
    <name type="scientific">Dorcoceras hygrometricum</name>
    <dbReference type="NCBI Taxonomy" id="472368"/>
    <lineage>
        <taxon>Eukaryota</taxon>
        <taxon>Viridiplantae</taxon>
        <taxon>Streptophyta</taxon>
        <taxon>Embryophyta</taxon>
        <taxon>Tracheophyta</taxon>
        <taxon>Spermatophyta</taxon>
        <taxon>Magnoliopsida</taxon>
        <taxon>eudicotyledons</taxon>
        <taxon>Gunneridae</taxon>
        <taxon>Pentapetalae</taxon>
        <taxon>asterids</taxon>
        <taxon>lamiids</taxon>
        <taxon>Lamiales</taxon>
        <taxon>Gesneriaceae</taxon>
        <taxon>Didymocarpoideae</taxon>
        <taxon>Trichosporeae</taxon>
        <taxon>Loxocarpinae</taxon>
        <taxon>Dorcoceras</taxon>
    </lineage>
</organism>
<dbReference type="EMBL" id="KQ994538">
    <property type="protein sequence ID" value="KZV47939.1"/>
    <property type="molecule type" value="Genomic_DNA"/>
</dbReference>
<proteinExistence type="predicted"/>